<evidence type="ECO:0000256" key="2">
    <source>
        <dbReference type="SAM" id="MobiDB-lite"/>
    </source>
</evidence>
<keyword evidence="6" id="KW-1185">Reference proteome</keyword>
<dbReference type="Gene3D" id="1.25.40.550">
    <property type="entry name" value="Aar2, C-terminal domain-like"/>
    <property type="match status" value="1"/>
</dbReference>
<feature type="region of interest" description="Disordered" evidence="2">
    <location>
        <begin position="60"/>
        <end position="89"/>
    </location>
</feature>
<evidence type="ECO:0000313" key="6">
    <source>
        <dbReference type="Proteomes" id="UP000807716"/>
    </source>
</evidence>
<dbReference type="Gene3D" id="2.60.34.20">
    <property type="match status" value="1"/>
</dbReference>
<dbReference type="CDD" id="cd13778">
    <property type="entry name" value="Aar2_C"/>
    <property type="match status" value="1"/>
</dbReference>
<feature type="compositionally biased region" description="Polar residues" evidence="2">
    <location>
        <begin position="65"/>
        <end position="80"/>
    </location>
</feature>
<gene>
    <name evidence="5" type="primary">AAR2</name>
    <name evidence="5" type="ORF">DFQ27_007241</name>
</gene>
<dbReference type="OrthoDB" id="201752at2759"/>
<comment type="similarity">
    <text evidence="1">Belongs to the AAR2 family.</text>
</comment>
<proteinExistence type="inferred from homology"/>
<organism evidence="5 6">
    <name type="scientific">Actinomortierella ambigua</name>
    <dbReference type="NCBI Taxonomy" id="1343610"/>
    <lineage>
        <taxon>Eukaryota</taxon>
        <taxon>Fungi</taxon>
        <taxon>Fungi incertae sedis</taxon>
        <taxon>Mucoromycota</taxon>
        <taxon>Mortierellomycotina</taxon>
        <taxon>Mortierellomycetes</taxon>
        <taxon>Mortierellales</taxon>
        <taxon>Mortierellaceae</taxon>
        <taxon>Actinomortierella</taxon>
    </lineage>
</organism>
<evidence type="ECO:0000259" key="4">
    <source>
        <dbReference type="Pfam" id="PF20981"/>
    </source>
</evidence>
<dbReference type="PANTHER" id="PTHR12689:SF4">
    <property type="entry name" value="PROTEIN AAR2 HOMOLOG"/>
    <property type="match status" value="1"/>
</dbReference>
<dbReference type="CDD" id="cd13777">
    <property type="entry name" value="Aar2_N"/>
    <property type="match status" value="1"/>
</dbReference>
<protein>
    <submittedName>
        <fullName evidence="5">A1-alpha2 repression</fullName>
    </submittedName>
</protein>
<dbReference type="Pfam" id="PF20981">
    <property type="entry name" value="AAR2_1st"/>
    <property type="match status" value="1"/>
</dbReference>
<evidence type="ECO:0000313" key="5">
    <source>
        <dbReference type="EMBL" id="KAG0253745.1"/>
    </source>
</evidence>
<dbReference type="InterPro" id="IPR038516">
    <property type="entry name" value="AAR2_N_sf"/>
</dbReference>
<dbReference type="AlphaFoldDB" id="A0A9P6PVH0"/>
<dbReference type="Pfam" id="PF05282">
    <property type="entry name" value="AAR2"/>
    <property type="match status" value="1"/>
</dbReference>
<dbReference type="PANTHER" id="PTHR12689">
    <property type="entry name" value="A1 CISTRON SPLICING FACTOR AAR2-RELATED"/>
    <property type="match status" value="1"/>
</dbReference>
<dbReference type="InterPro" id="IPR038514">
    <property type="entry name" value="AAR2_C_sf"/>
</dbReference>
<feature type="region of interest" description="Disordered" evidence="2">
    <location>
        <begin position="204"/>
        <end position="244"/>
    </location>
</feature>
<sequence>MDNHTLNRLFEAGAVLLVLDAPSGQLEFGIDINCWTTGPRFKGVKLIPPGPHLVYYTAAGKGKKNTPQESDTAESASSNTGKRKGKAVDALSTEQDARVGFWHFFQSGEVVVMKWNAYNEELELEKDQDQIQRYKAGIREFEPSLGAYPLMPPDSTYPVWLKLADNISQETIKSIFLADGFVDAHDDHLQEELARAQKLIQREQEAEAKKRDEEERPVATRDMDTIMEDEDEEEDQLKSSDPVQDAKADAQVIDNSASKWAVDAEQKSVQVSFTPINLKTSFRKGAMGEEVTKYSIDKSWLLNETFTNKFQSNVGRFIGEYEAAFLTMLLVYHMGAFRQWKTMSILICQSREAVTSPNYSQLFKAFITSLESQLTSIPSSFFMDLLFATPDESDVTANFLETSLKSLARHIQSGLRQGYCRDLAKPMYNLQKSVKQNFEWELPGDFKNVPVLTEVNDPDPHGPASLMEDEDDDYLEEGEYAPTIVEL</sequence>
<dbReference type="EMBL" id="JAAAJB010000561">
    <property type="protein sequence ID" value="KAG0253745.1"/>
    <property type="molecule type" value="Genomic_DNA"/>
</dbReference>
<reference evidence="5" key="1">
    <citation type="journal article" date="2020" name="Fungal Divers.">
        <title>Resolving the Mortierellaceae phylogeny through synthesis of multi-gene phylogenetics and phylogenomics.</title>
        <authorList>
            <person name="Vandepol N."/>
            <person name="Liber J."/>
            <person name="Desiro A."/>
            <person name="Na H."/>
            <person name="Kennedy M."/>
            <person name="Barry K."/>
            <person name="Grigoriev I.V."/>
            <person name="Miller A.N."/>
            <person name="O'Donnell K."/>
            <person name="Stajich J.E."/>
            <person name="Bonito G."/>
        </authorList>
    </citation>
    <scope>NUCLEOTIDE SEQUENCE</scope>
    <source>
        <strain evidence="5">BC1065</strain>
    </source>
</reference>
<dbReference type="Proteomes" id="UP000807716">
    <property type="component" value="Unassembled WGS sequence"/>
</dbReference>
<dbReference type="InterPro" id="IPR007946">
    <property type="entry name" value="AAR2"/>
</dbReference>
<dbReference type="InterPro" id="IPR033647">
    <property type="entry name" value="Aar2_N"/>
</dbReference>
<dbReference type="GO" id="GO:0000244">
    <property type="term" value="P:spliceosomal tri-snRNP complex assembly"/>
    <property type="evidence" value="ECO:0007669"/>
    <property type="project" value="TreeGrafter"/>
</dbReference>
<feature type="compositionally biased region" description="Acidic residues" evidence="2">
    <location>
        <begin position="225"/>
        <end position="235"/>
    </location>
</feature>
<evidence type="ECO:0000259" key="3">
    <source>
        <dbReference type="Pfam" id="PF05282"/>
    </source>
</evidence>
<feature type="compositionally biased region" description="Basic and acidic residues" evidence="2">
    <location>
        <begin position="204"/>
        <end position="224"/>
    </location>
</feature>
<name>A0A9P6PVH0_9FUNG</name>
<evidence type="ECO:0000256" key="1">
    <source>
        <dbReference type="ARBA" id="ARBA00006281"/>
    </source>
</evidence>
<accession>A0A9P6PVH0</accession>
<dbReference type="InterPro" id="IPR033648">
    <property type="entry name" value="AAR2_C"/>
</dbReference>
<feature type="domain" description="AAR2 N-terminal" evidence="4">
    <location>
        <begin position="13"/>
        <end position="175"/>
    </location>
</feature>
<feature type="domain" description="AAR2 C-terminal" evidence="3">
    <location>
        <begin position="273"/>
        <end position="442"/>
    </location>
</feature>
<comment type="caution">
    <text evidence="5">The sequence shown here is derived from an EMBL/GenBank/DDBJ whole genome shotgun (WGS) entry which is preliminary data.</text>
</comment>